<accession>A0AA38DTB2</accession>
<dbReference type="EMBL" id="DACUGV010000006">
    <property type="protein sequence ID" value="HAT7594193.1"/>
    <property type="molecule type" value="Genomic_DNA"/>
</dbReference>
<feature type="transmembrane region" description="Helical" evidence="1">
    <location>
        <begin position="12"/>
        <end position="29"/>
    </location>
</feature>
<feature type="transmembrane region" description="Helical" evidence="1">
    <location>
        <begin position="140"/>
        <end position="157"/>
    </location>
</feature>
<dbReference type="InterPro" id="IPR002656">
    <property type="entry name" value="Acyl_transf_3_dom"/>
</dbReference>
<feature type="transmembrane region" description="Helical" evidence="1">
    <location>
        <begin position="216"/>
        <end position="236"/>
    </location>
</feature>
<feature type="transmembrane region" description="Helical" evidence="1">
    <location>
        <begin position="114"/>
        <end position="133"/>
    </location>
</feature>
<organism evidence="3 4">
    <name type="scientific">Citrobacter werkmanii</name>
    <dbReference type="NCBI Taxonomy" id="67827"/>
    <lineage>
        <taxon>Bacteria</taxon>
        <taxon>Pseudomonadati</taxon>
        <taxon>Pseudomonadota</taxon>
        <taxon>Gammaproteobacteria</taxon>
        <taxon>Enterobacterales</taxon>
        <taxon>Enterobacteriaceae</taxon>
        <taxon>Citrobacter</taxon>
        <taxon>Citrobacter freundii complex</taxon>
    </lineage>
</organism>
<protein>
    <submittedName>
        <fullName evidence="3">Acyltransferase</fullName>
    </submittedName>
</protein>
<reference evidence="3" key="2">
    <citation type="submission" date="2020-11" db="EMBL/GenBank/DDBJ databases">
        <authorList>
            <consortium name="NCBI Pathogen Detection Project"/>
        </authorList>
    </citation>
    <scope>NUCLEOTIDE SEQUENCE</scope>
    <source>
        <strain evidence="3">RS189</strain>
    </source>
</reference>
<proteinExistence type="predicted"/>
<feature type="transmembrane region" description="Helical" evidence="1">
    <location>
        <begin position="169"/>
        <end position="186"/>
    </location>
</feature>
<evidence type="ECO:0000313" key="4">
    <source>
        <dbReference type="Proteomes" id="UP000867745"/>
    </source>
</evidence>
<feature type="transmembrane region" description="Helical" evidence="1">
    <location>
        <begin position="270"/>
        <end position="287"/>
    </location>
</feature>
<evidence type="ECO:0000256" key="1">
    <source>
        <dbReference type="SAM" id="Phobius"/>
    </source>
</evidence>
<gene>
    <name evidence="3" type="ORF">JAW44_003986</name>
</gene>
<keyword evidence="1" id="KW-0472">Membrane</keyword>
<feature type="transmembrane region" description="Helical" evidence="1">
    <location>
        <begin position="243"/>
        <end position="264"/>
    </location>
</feature>
<dbReference type="Proteomes" id="UP000867745">
    <property type="component" value="Unassembled WGS sequence"/>
</dbReference>
<name>A0AA38DTB2_9ENTR</name>
<keyword evidence="1" id="KW-0812">Transmembrane</keyword>
<keyword evidence="3" id="KW-0808">Transferase</keyword>
<dbReference type="Pfam" id="PF01757">
    <property type="entry name" value="Acyl_transf_3"/>
    <property type="match status" value="1"/>
</dbReference>
<feature type="domain" description="Acyltransferase 3" evidence="2">
    <location>
        <begin position="10"/>
        <end position="283"/>
    </location>
</feature>
<evidence type="ECO:0000313" key="3">
    <source>
        <dbReference type="EMBL" id="HAT7594193.1"/>
    </source>
</evidence>
<dbReference type="AlphaFoldDB" id="A0AA38DTB2"/>
<keyword evidence="3" id="KW-0012">Acyltransferase</keyword>
<feature type="transmembrane region" description="Helical" evidence="1">
    <location>
        <begin position="193"/>
        <end position="210"/>
    </location>
</feature>
<keyword evidence="1" id="KW-1133">Transmembrane helix</keyword>
<reference evidence="3" key="1">
    <citation type="journal article" date="2018" name="Genome Biol.">
        <title>SKESA: strategic k-mer extension for scrupulous assemblies.</title>
        <authorList>
            <person name="Souvorov A."/>
            <person name="Agarwala R."/>
            <person name="Lipman D.J."/>
        </authorList>
    </citation>
    <scope>NUCLEOTIDE SEQUENCE</scope>
    <source>
        <strain evidence="3">RS189</strain>
    </source>
</reference>
<feature type="transmembrane region" description="Helical" evidence="1">
    <location>
        <begin position="75"/>
        <end position="94"/>
    </location>
</feature>
<dbReference type="GO" id="GO:0016747">
    <property type="term" value="F:acyltransferase activity, transferring groups other than amino-acyl groups"/>
    <property type="evidence" value="ECO:0007669"/>
    <property type="project" value="InterPro"/>
</dbReference>
<sequence length="308" mass="35230">MLNKATTTNLKGFAILVVMLGHLVNIHRSTFDYDFRYFAAFAVSIFLILSGYGLSCSCSSNGLKDFFKKRLSGVILPYALVTIMVSIAYGILFTDPLRVLRTITLTNPLHPIDGTMWFIYFICMWYILFFISYSLTKNKSFRVLSIAAIATFIYYWHPFEQFPQLNFQFTLHAFSFAAGVIIGEYKDKISFKILLPISTVIFIFSLHDLFNEYSMLSYEVSCLSFGILITSLFSILKIDTPSLSFFGSISYEMYLFEGVLLGVSYNQSNIINALMFVFFTTATAYLFKKGLITSKARYTEILNKHVRT</sequence>
<feature type="transmembrane region" description="Helical" evidence="1">
    <location>
        <begin position="35"/>
        <end position="54"/>
    </location>
</feature>
<comment type="caution">
    <text evidence="3">The sequence shown here is derived from an EMBL/GenBank/DDBJ whole genome shotgun (WGS) entry which is preliminary data.</text>
</comment>
<evidence type="ECO:0000259" key="2">
    <source>
        <dbReference type="Pfam" id="PF01757"/>
    </source>
</evidence>